<keyword evidence="3" id="KW-0808">Transferase</keyword>
<dbReference type="AlphaFoldDB" id="A0A1H6YID5"/>
<dbReference type="InterPro" id="IPR032807">
    <property type="entry name" value="GNVR"/>
</dbReference>
<protein>
    <recommendedName>
        <fullName evidence="2">non-specific protein-tyrosine kinase</fullName>
        <ecNumber evidence="2">2.7.10.2</ecNumber>
    </recommendedName>
</protein>
<dbReference type="Pfam" id="PF13807">
    <property type="entry name" value="GNVR"/>
    <property type="match status" value="1"/>
</dbReference>
<evidence type="ECO:0000313" key="13">
    <source>
        <dbReference type="EMBL" id="SEJ40176.1"/>
    </source>
</evidence>
<name>A0A1H6YID5_9BACT</name>
<dbReference type="InterPro" id="IPR025669">
    <property type="entry name" value="AAA_dom"/>
</dbReference>
<feature type="domain" description="Tyrosine-protein kinase G-rich" evidence="12">
    <location>
        <begin position="442"/>
        <end position="519"/>
    </location>
</feature>
<dbReference type="InterPro" id="IPR050445">
    <property type="entry name" value="Bact_polysacc_biosynth/exp"/>
</dbReference>
<dbReference type="STRING" id="1416801.SAMN05192553_103698"/>
<gene>
    <name evidence="13" type="ORF">SAMN05192553_103698</name>
</gene>
<keyword evidence="10" id="KW-0812">Transmembrane</keyword>
<evidence type="ECO:0000256" key="6">
    <source>
        <dbReference type="ARBA" id="ARBA00022840"/>
    </source>
</evidence>
<keyword evidence="4" id="KW-0547">Nucleotide-binding</keyword>
<organism evidence="13 14">
    <name type="scientific">Cyclobacterium xiamenense</name>
    <dbReference type="NCBI Taxonomy" id="1297121"/>
    <lineage>
        <taxon>Bacteria</taxon>
        <taxon>Pseudomonadati</taxon>
        <taxon>Bacteroidota</taxon>
        <taxon>Cytophagia</taxon>
        <taxon>Cytophagales</taxon>
        <taxon>Cyclobacteriaceae</taxon>
        <taxon>Cyclobacterium</taxon>
    </lineage>
</organism>
<dbReference type="GO" id="GO:0004713">
    <property type="term" value="F:protein tyrosine kinase activity"/>
    <property type="evidence" value="ECO:0007669"/>
    <property type="project" value="TreeGrafter"/>
</dbReference>
<evidence type="ECO:0000256" key="5">
    <source>
        <dbReference type="ARBA" id="ARBA00022777"/>
    </source>
</evidence>
<dbReference type="OrthoDB" id="9794577at2"/>
<evidence type="ECO:0000256" key="2">
    <source>
        <dbReference type="ARBA" id="ARBA00011903"/>
    </source>
</evidence>
<dbReference type="RefSeq" id="WP_092174555.1">
    <property type="nucleotide sequence ID" value="NZ_FNZH01000003.1"/>
</dbReference>
<reference evidence="14" key="1">
    <citation type="submission" date="2016-10" db="EMBL/GenBank/DDBJ databases">
        <authorList>
            <person name="Varghese N."/>
            <person name="Submissions S."/>
        </authorList>
    </citation>
    <scope>NUCLEOTIDE SEQUENCE [LARGE SCALE GENOMIC DNA]</scope>
    <source>
        <strain evidence="14">IBRC-M 10761</strain>
    </source>
</reference>
<dbReference type="InterPro" id="IPR027417">
    <property type="entry name" value="P-loop_NTPase"/>
</dbReference>
<keyword evidence="14" id="KW-1185">Reference proteome</keyword>
<keyword evidence="10" id="KW-1133">Transmembrane helix</keyword>
<keyword evidence="7" id="KW-0829">Tyrosine-protein kinase</keyword>
<feature type="domain" description="AAA" evidence="11">
    <location>
        <begin position="587"/>
        <end position="708"/>
    </location>
</feature>
<dbReference type="Pfam" id="PF13614">
    <property type="entry name" value="AAA_31"/>
    <property type="match status" value="1"/>
</dbReference>
<evidence type="ECO:0000256" key="3">
    <source>
        <dbReference type="ARBA" id="ARBA00022679"/>
    </source>
</evidence>
<feature type="transmembrane region" description="Helical" evidence="10">
    <location>
        <begin position="501"/>
        <end position="520"/>
    </location>
</feature>
<dbReference type="Gene3D" id="3.40.50.300">
    <property type="entry name" value="P-loop containing nucleotide triphosphate hydrolases"/>
    <property type="match status" value="1"/>
</dbReference>
<proteinExistence type="inferred from homology"/>
<dbReference type="EMBL" id="FNZH01000003">
    <property type="protein sequence ID" value="SEJ40176.1"/>
    <property type="molecule type" value="Genomic_DNA"/>
</dbReference>
<evidence type="ECO:0000256" key="8">
    <source>
        <dbReference type="ARBA" id="ARBA00051245"/>
    </source>
</evidence>
<dbReference type="PANTHER" id="PTHR32309:SF13">
    <property type="entry name" value="FERRIC ENTEROBACTIN TRANSPORT PROTEIN FEPE"/>
    <property type="match status" value="1"/>
</dbReference>
<evidence type="ECO:0000256" key="7">
    <source>
        <dbReference type="ARBA" id="ARBA00023137"/>
    </source>
</evidence>
<dbReference type="Proteomes" id="UP000199403">
    <property type="component" value="Unassembled WGS sequence"/>
</dbReference>
<evidence type="ECO:0000313" key="14">
    <source>
        <dbReference type="Proteomes" id="UP000199403"/>
    </source>
</evidence>
<evidence type="ECO:0000256" key="4">
    <source>
        <dbReference type="ARBA" id="ARBA00022741"/>
    </source>
</evidence>
<sequence length="781" mass="88401">MEIRDLLTQDIDVKKSSAVPLAFYFKKYLRLWYLFLIGIFSFVGAAFTYIYYTPEQYEITATLLINSGEEAKRGFSTNAVLDDLDGYQTSNIIENEIEVLTSVSLIRKVLENLNLYNSFFVADGFRRYRELFGEAVPVTISYTKLSDRPKNFPGMVRLEILDENSFILETEQGKRSQHQFGENLSNFYGEFSIQLKEERVESLPTTLFFTFNDMLEMAFSYSEDIQAEPTNKLSTVISLSLPASIPEKGELILAKLAETYNSEALKNVNSTAANTLSFVDEQMAKLTAELAEIEQAVEAYKNENSISDLSAESQLYLENSSTAKQKLAEYDIHIEVLNNLEENLTDQNNPSKMVQGSLLIDDVTLSDLVKKYNELQRDRQRLLNGTTADNPLVKNLDEQLYSLKSDLLENIQSNKRSIQIAKKSLEENSMKIEDRANRVPQIERELLAITRQQATKQENYQYLMRKREESVLSLAATSVSNARIIDPPMAGLYPIHPVKKLIVAFALLLGIGVPFGLIYLNSYFFGKIGQKNEVEAISQVPIMGEISHEKKKNLYVGNFNRRSLIGEQVNLIWTNMKFASMRKSNQVILTTSSIGGEGKTFFSINLARSIGLSGKKIVVLEFDLRKPSVFNQLGLKPTKPGLSEYLSDERFSARDILTLSEDNPNIFLVSAGKLPENPVQLLNSPRLEELFLELRSTFDHILIDSAPIGLVADAFALSPYADMLAYVVRYYYTKPNHLTLINDIAEKGKFRNPVLVLNDAKSEHSYGYGYGDYYTKKTATI</sequence>
<evidence type="ECO:0000256" key="9">
    <source>
        <dbReference type="SAM" id="Coils"/>
    </source>
</evidence>
<evidence type="ECO:0000259" key="11">
    <source>
        <dbReference type="Pfam" id="PF13614"/>
    </source>
</evidence>
<accession>A0A1H6YID5</accession>
<evidence type="ECO:0000259" key="12">
    <source>
        <dbReference type="Pfam" id="PF13807"/>
    </source>
</evidence>
<keyword evidence="9" id="KW-0175">Coiled coil</keyword>
<keyword evidence="10" id="KW-0472">Membrane</keyword>
<dbReference type="InterPro" id="IPR005702">
    <property type="entry name" value="Wzc-like_C"/>
</dbReference>
<dbReference type="PANTHER" id="PTHR32309">
    <property type="entry name" value="TYROSINE-PROTEIN KINASE"/>
    <property type="match status" value="1"/>
</dbReference>
<feature type="coiled-coil region" evidence="9">
    <location>
        <begin position="276"/>
        <end position="428"/>
    </location>
</feature>
<evidence type="ECO:0000256" key="10">
    <source>
        <dbReference type="SAM" id="Phobius"/>
    </source>
</evidence>
<dbReference type="GO" id="GO:0005886">
    <property type="term" value="C:plasma membrane"/>
    <property type="evidence" value="ECO:0007669"/>
    <property type="project" value="TreeGrafter"/>
</dbReference>
<keyword evidence="6" id="KW-0067">ATP-binding</keyword>
<dbReference type="CDD" id="cd05387">
    <property type="entry name" value="BY-kinase"/>
    <property type="match status" value="1"/>
</dbReference>
<comment type="catalytic activity">
    <reaction evidence="8">
        <text>L-tyrosyl-[protein] + ATP = O-phospho-L-tyrosyl-[protein] + ADP + H(+)</text>
        <dbReference type="Rhea" id="RHEA:10596"/>
        <dbReference type="Rhea" id="RHEA-COMP:10136"/>
        <dbReference type="Rhea" id="RHEA-COMP:20101"/>
        <dbReference type="ChEBI" id="CHEBI:15378"/>
        <dbReference type="ChEBI" id="CHEBI:30616"/>
        <dbReference type="ChEBI" id="CHEBI:46858"/>
        <dbReference type="ChEBI" id="CHEBI:61978"/>
        <dbReference type="ChEBI" id="CHEBI:456216"/>
        <dbReference type="EC" id="2.7.10.2"/>
    </reaction>
</comment>
<dbReference type="EC" id="2.7.10.2" evidence="2"/>
<dbReference type="SUPFAM" id="SSF52540">
    <property type="entry name" value="P-loop containing nucleoside triphosphate hydrolases"/>
    <property type="match status" value="1"/>
</dbReference>
<keyword evidence="5" id="KW-0418">Kinase</keyword>
<feature type="transmembrane region" description="Helical" evidence="10">
    <location>
        <begin position="31"/>
        <end position="52"/>
    </location>
</feature>
<comment type="similarity">
    <text evidence="1">Belongs to the CpsD/CapB family.</text>
</comment>
<evidence type="ECO:0000256" key="1">
    <source>
        <dbReference type="ARBA" id="ARBA00007316"/>
    </source>
</evidence>